<dbReference type="InterPro" id="IPR045108">
    <property type="entry name" value="TXNDC17-like"/>
</dbReference>
<sequence>MVASTTSAASAVVAVQPAMVVSTTSAASAVVAADAPSMAATETSVLVATGAPSMATAAGAGGDEALPAPVVHGNTDADKLPMRATKAAESAAPSAATTVTPVERMRPDVVNATAFVLSEADPTFPISANPSTASPAVALKRQKPDASAARATPTTTEELPVRAAATPNAVKNDPRQIRLDSYQAAKRFLRSYNDSRPLYVFFTCAQDPETGAPYLGACTGVDAVIENAFARAPPSAQLLTVAVQSEAEYQSMYRFDDDLRLLEVPSMLQYTPLPNGHGKTTNCLYQDALKNDELLDYVFHNNTAPGLVPKAIQVMAQYAPLKKYLRAFDDDYPLYLLFVSGHLPSNDRAWCPYCRFRETVFEYAYHKYAAPNSVLIKVEVSASYDAWKDPANEFKKPFEVHSVPALRIPHRDLFEKLVYHNFYGSIDDIAVLKQMFERDASFVTTAPSATRRI</sequence>
<name>A0A1V9YX57_ACHHY</name>
<dbReference type="InterPro" id="IPR010357">
    <property type="entry name" value="TXNDC17_dom"/>
</dbReference>
<dbReference type="PANTHER" id="PTHR12452">
    <property type="entry name" value="42-9-9 PROTEIN-RELATED"/>
    <property type="match status" value="1"/>
</dbReference>
<evidence type="ECO:0000313" key="3">
    <source>
        <dbReference type="EMBL" id="OQR90315.1"/>
    </source>
</evidence>
<dbReference type="EMBL" id="JNBR01000639">
    <property type="protein sequence ID" value="OQR90315.1"/>
    <property type="molecule type" value="Genomic_DNA"/>
</dbReference>
<accession>A0A1V9YX57</accession>
<organism evidence="3 4">
    <name type="scientific">Achlya hypogyna</name>
    <name type="common">Oomycete</name>
    <name type="synonym">Protoachlya hypogyna</name>
    <dbReference type="NCBI Taxonomy" id="1202772"/>
    <lineage>
        <taxon>Eukaryota</taxon>
        <taxon>Sar</taxon>
        <taxon>Stramenopiles</taxon>
        <taxon>Oomycota</taxon>
        <taxon>Saprolegniomycetes</taxon>
        <taxon>Saprolegniales</taxon>
        <taxon>Achlyaceae</taxon>
        <taxon>Achlya</taxon>
    </lineage>
</organism>
<comment type="similarity">
    <text evidence="1">Belongs to the thioredoxin family.</text>
</comment>
<dbReference type="Pfam" id="PF06110">
    <property type="entry name" value="TXD17-like_Trx"/>
    <property type="match status" value="2"/>
</dbReference>
<feature type="domain" description="Thioredoxin" evidence="2">
    <location>
        <begin position="182"/>
        <end position="271"/>
    </location>
</feature>
<dbReference type="GO" id="GO:0005829">
    <property type="term" value="C:cytosol"/>
    <property type="evidence" value="ECO:0007669"/>
    <property type="project" value="TreeGrafter"/>
</dbReference>
<feature type="domain" description="Thioredoxin" evidence="2">
    <location>
        <begin position="330"/>
        <end position="406"/>
    </location>
</feature>
<reference evidence="3 4" key="1">
    <citation type="journal article" date="2014" name="Genome Biol. Evol.">
        <title>The secreted proteins of Achlya hypogyna and Thraustotheca clavata identify the ancestral oomycete secretome and reveal gene acquisitions by horizontal gene transfer.</title>
        <authorList>
            <person name="Misner I."/>
            <person name="Blouin N."/>
            <person name="Leonard G."/>
            <person name="Richards T.A."/>
            <person name="Lane C.E."/>
        </authorList>
    </citation>
    <scope>NUCLEOTIDE SEQUENCE [LARGE SCALE GENOMIC DNA]</scope>
    <source>
        <strain evidence="3 4">ATCC 48635</strain>
    </source>
</reference>
<dbReference type="Gene3D" id="3.40.30.10">
    <property type="entry name" value="Glutaredoxin"/>
    <property type="match status" value="2"/>
</dbReference>
<dbReference type="STRING" id="1202772.A0A1V9YX57"/>
<dbReference type="GO" id="GO:0047134">
    <property type="term" value="F:protein-disulfide reductase [NAD(P)H] activity"/>
    <property type="evidence" value="ECO:0007669"/>
    <property type="project" value="InterPro"/>
</dbReference>
<keyword evidence="4" id="KW-1185">Reference proteome</keyword>
<gene>
    <name evidence="3" type="ORF">ACHHYP_05629</name>
</gene>
<dbReference type="SUPFAM" id="SSF52833">
    <property type="entry name" value="Thioredoxin-like"/>
    <property type="match status" value="1"/>
</dbReference>
<dbReference type="AlphaFoldDB" id="A0A1V9YX57"/>
<protein>
    <recommendedName>
        <fullName evidence="2">Thioredoxin domain-containing protein</fullName>
    </recommendedName>
</protein>
<dbReference type="Proteomes" id="UP000243579">
    <property type="component" value="Unassembled WGS sequence"/>
</dbReference>
<dbReference type="OrthoDB" id="78947at2759"/>
<evidence type="ECO:0000313" key="4">
    <source>
        <dbReference type="Proteomes" id="UP000243579"/>
    </source>
</evidence>
<evidence type="ECO:0000256" key="1">
    <source>
        <dbReference type="ARBA" id="ARBA00008987"/>
    </source>
</evidence>
<dbReference type="InterPro" id="IPR036249">
    <property type="entry name" value="Thioredoxin-like_sf"/>
</dbReference>
<comment type="caution">
    <text evidence="3">The sequence shown here is derived from an EMBL/GenBank/DDBJ whole genome shotgun (WGS) entry which is preliminary data.</text>
</comment>
<dbReference type="PANTHER" id="PTHR12452:SF0">
    <property type="entry name" value="THIOREDOXIN DOMAIN-CONTAINING PROTEIN 17"/>
    <property type="match status" value="1"/>
</dbReference>
<evidence type="ECO:0000259" key="2">
    <source>
        <dbReference type="Pfam" id="PF06110"/>
    </source>
</evidence>
<proteinExistence type="inferred from homology"/>